<feature type="active site" description="Nucleophile" evidence="4 5">
    <location>
        <position position="70"/>
    </location>
</feature>
<comment type="caution">
    <text evidence="4">Lacks conserved residue(s) required for the propagation of feature annotation.</text>
</comment>
<dbReference type="InterPro" id="IPR020094">
    <property type="entry name" value="TruA/RsuA/RluB/E/F_N"/>
</dbReference>
<dbReference type="SUPFAM" id="SSF55120">
    <property type="entry name" value="Pseudouridine synthase"/>
    <property type="match status" value="1"/>
</dbReference>
<dbReference type="Proteomes" id="UP000430120">
    <property type="component" value="Unassembled WGS sequence"/>
</dbReference>
<evidence type="ECO:0000256" key="2">
    <source>
        <dbReference type="ARBA" id="ARBA00022694"/>
    </source>
</evidence>
<comment type="similarity">
    <text evidence="1 4 7">Belongs to the tRNA pseudouridine synthase TruA family.</text>
</comment>
<dbReference type="FunFam" id="3.30.70.580:FF:000001">
    <property type="entry name" value="tRNA pseudouridine synthase A"/>
    <property type="match status" value="1"/>
</dbReference>
<dbReference type="GO" id="GO:0003723">
    <property type="term" value="F:RNA binding"/>
    <property type="evidence" value="ECO:0007669"/>
    <property type="project" value="InterPro"/>
</dbReference>
<accession>A0A643FC09</accession>
<evidence type="ECO:0000256" key="3">
    <source>
        <dbReference type="ARBA" id="ARBA00023235"/>
    </source>
</evidence>
<sequence>MSLADTAVAGVPPHAGPAVRRIALGVAYRGDAYHGWQSQPSGRTVQDHLESALSQFAAMPVQTVCAGRTDTGVHGLNQVVHLDTPLHREPFSWVRGTNRYLPPDIAVQWSREVPASFHARNSARGRRYCYMLLESPVRPAIERGGVGWVFRPLDGEAMRRAAACLIGEHDFSSFRSAECQALSPVKRMDRIAIERRGAYWRFEFEAVAFLHHMVRNLMGCLVAVGTGTRPADWMAEVLAARSRDAAAPTFAPDGLYFLGPNYDAELDLPRHTPAMDWLP</sequence>
<dbReference type="EC" id="5.4.99.12" evidence="4"/>
<dbReference type="Pfam" id="PF01416">
    <property type="entry name" value="PseudoU_synth_1"/>
    <property type="match status" value="2"/>
</dbReference>
<dbReference type="CDD" id="cd02570">
    <property type="entry name" value="PseudoU_synth_EcTruA"/>
    <property type="match status" value="1"/>
</dbReference>
<keyword evidence="3 4" id="KW-0413">Isomerase</keyword>
<name>A0A643FC09_IDEDE</name>
<evidence type="ECO:0000256" key="5">
    <source>
        <dbReference type="PIRSR" id="PIRSR001430-1"/>
    </source>
</evidence>
<keyword evidence="2 4" id="KW-0819">tRNA processing</keyword>
<dbReference type="EMBL" id="VZPB01000037">
    <property type="protein sequence ID" value="KAB0579496.1"/>
    <property type="molecule type" value="Genomic_DNA"/>
</dbReference>
<evidence type="ECO:0000256" key="4">
    <source>
        <dbReference type="HAMAP-Rule" id="MF_00171"/>
    </source>
</evidence>
<dbReference type="HAMAP" id="MF_00171">
    <property type="entry name" value="TruA"/>
    <property type="match status" value="1"/>
</dbReference>
<dbReference type="InterPro" id="IPR001406">
    <property type="entry name" value="PsdUridine_synth_TruA"/>
</dbReference>
<dbReference type="PANTHER" id="PTHR11142">
    <property type="entry name" value="PSEUDOURIDYLATE SYNTHASE"/>
    <property type="match status" value="1"/>
</dbReference>
<comment type="function">
    <text evidence="4">Formation of pseudouridine at positions 38, 39 and 40 in the anticodon stem and loop of transfer RNAs.</text>
</comment>
<organism evidence="9 10">
    <name type="scientific">Ideonella dechloratans</name>
    <dbReference type="NCBI Taxonomy" id="36863"/>
    <lineage>
        <taxon>Bacteria</taxon>
        <taxon>Pseudomonadati</taxon>
        <taxon>Pseudomonadota</taxon>
        <taxon>Betaproteobacteria</taxon>
        <taxon>Burkholderiales</taxon>
        <taxon>Sphaerotilaceae</taxon>
        <taxon>Ideonella</taxon>
    </lineage>
</organism>
<dbReference type="InterPro" id="IPR020097">
    <property type="entry name" value="PsdUridine_synth_TruA_a/b_dom"/>
</dbReference>
<evidence type="ECO:0000256" key="6">
    <source>
        <dbReference type="PIRSR" id="PIRSR001430-2"/>
    </source>
</evidence>
<evidence type="ECO:0000259" key="8">
    <source>
        <dbReference type="Pfam" id="PF01416"/>
    </source>
</evidence>
<feature type="domain" description="Pseudouridine synthase I TruA alpha/beta" evidence="8">
    <location>
        <begin position="161"/>
        <end position="263"/>
    </location>
</feature>
<feature type="binding site" evidence="4 6">
    <location>
        <position position="128"/>
    </location>
    <ligand>
        <name>substrate</name>
    </ligand>
</feature>
<comment type="caution">
    <text evidence="9">The sequence shown here is derived from an EMBL/GenBank/DDBJ whole genome shotgun (WGS) entry which is preliminary data.</text>
</comment>
<dbReference type="GO" id="GO:0160147">
    <property type="term" value="F:tRNA pseudouridine(38-40) synthase activity"/>
    <property type="evidence" value="ECO:0007669"/>
    <property type="project" value="UniProtKB-EC"/>
</dbReference>
<dbReference type="NCBIfam" id="TIGR00071">
    <property type="entry name" value="hisT_truA"/>
    <property type="match status" value="1"/>
</dbReference>
<dbReference type="GO" id="GO:0031119">
    <property type="term" value="P:tRNA pseudouridine synthesis"/>
    <property type="evidence" value="ECO:0007669"/>
    <property type="project" value="UniProtKB-UniRule"/>
</dbReference>
<evidence type="ECO:0000256" key="7">
    <source>
        <dbReference type="RuleBase" id="RU003792"/>
    </source>
</evidence>
<protein>
    <recommendedName>
        <fullName evidence="4">tRNA pseudouridine synthase A</fullName>
        <ecNumber evidence="4">5.4.99.12</ecNumber>
    </recommendedName>
    <alternativeName>
        <fullName evidence="4">tRNA pseudouridine(38-40) synthase</fullName>
    </alternativeName>
    <alternativeName>
        <fullName evidence="4">tRNA pseudouridylate synthase I</fullName>
    </alternativeName>
    <alternativeName>
        <fullName evidence="4">tRNA-uridine isomerase I</fullName>
    </alternativeName>
</protein>
<dbReference type="Gene3D" id="3.30.70.660">
    <property type="entry name" value="Pseudouridine synthase I, catalytic domain, C-terminal subdomain"/>
    <property type="match status" value="1"/>
</dbReference>
<proteinExistence type="inferred from homology"/>
<dbReference type="PIRSF" id="PIRSF001430">
    <property type="entry name" value="tRNA_psdUrid_synth"/>
    <property type="match status" value="1"/>
</dbReference>
<evidence type="ECO:0000313" key="10">
    <source>
        <dbReference type="Proteomes" id="UP000430120"/>
    </source>
</evidence>
<dbReference type="Gene3D" id="3.30.70.580">
    <property type="entry name" value="Pseudouridine synthase I, catalytic domain, N-terminal subdomain"/>
    <property type="match status" value="1"/>
</dbReference>
<reference evidence="9 10" key="1">
    <citation type="submission" date="2019-09" db="EMBL/GenBank/DDBJ databases">
        <title>Draft genome sequences of 48 bacterial type strains from the CCUG.</title>
        <authorList>
            <person name="Tunovic T."/>
            <person name="Pineiro-Iglesias B."/>
            <person name="Unosson C."/>
            <person name="Inganas E."/>
            <person name="Ohlen M."/>
            <person name="Cardew S."/>
            <person name="Jensie-Markopoulos S."/>
            <person name="Salva-Serra F."/>
            <person name="Jaen-Luchoro D."/>
            <person name="Karlsson R."/>
            <person name="Svensson-Stadler L."/>
            <person name="Chun J."/>
            <person name="Moore E."/>
        </authorList>
    </citation>
    <scope>NUCLEOTIDE SEQUENCE [LARGE SCALE GENOMIC DNA]</scope>
    <source>
        <strain evidence="9 10">CCUG 30977</strain>
    </source>
</reference>
<dbReference type="OrthoDB" id="9811823at2"/>
<dbReference type="RefSeq" id="WP_151124852.1">
    <property type="nucleotide sequence ID" value="NZ_CP088081.1"/>
</dbReference>
<evidence type="ECO:0000313" key="9">
    <source>
        <dbReference type="EMBL" id="KAB0579496.1"/>
    </source>
</evidence>
<dbReference type="InterPro" id="IPR020103">
    <property type="entry name" value="PsdUridine_synth_cat_dom_sf"/>
</dbReference>
<dbReference type="InterPro" id="IPR020095">
    <property type="entry name" value="PsdUridine_synth_TruA_C"/>
</dbReference>
<evidence type="ECO:0000256" key="1">
    <source>
        <dbReference type="ARBA" id="ARBA00009375"/>
    </source>
</evidence>
<dbReference type="PANTHER" id="PTHR11142:SF0">
    <property type="entry name" value="TRNA PSEUDOURIDINE SYNTHASE-LIKE 1"/>
    <property type="match status" value="1"/>
</dbReference>
<comment type="catalytic activity">
    <reaction evidence="4 7">
        <text>uridine(38/39/40) in tRNA = pseudouridine(38/39/40) in tRNA</text>
        <dbReference type="Rhea" id="RHEA:22376"/>
        <dbReference type="Rhea" id="RHEA-COMP:10085"/>
        <dbReference type="Rhea" id="RHEA-COMP:10087"/>
        <dbReference type="ChEBI" id="CHEBI:65314"/>
        <dbReference type="ChEBI" id="CHEBI:65315"/>
        <dbReference type="EC" id="5.4.99.12"/>
    </reaction>
</comment>
<feature type="domain" description="Pseudouridine synthase I TruA alpha/beta" evidence="8">
    <location>
        <begin position="27"/>
        <end position="120"/>
    </location>
</feature>
<keyword evidence="10" id="KW-1185">Reference proteome</keyword>
<gene>
    <name evidence="4 9" type="primary">truA</name>
    <name evidence="9" type="ORF">F7Q92_14560</name>
</gene>
<comment type="subunit">
    <text evidence="4">Homodimer.</text>
</comment>
<dbReference type="AlphaFoldDB" id="A0A643FC09"/>